<dbReference type="SUPFAM" id="SSF101148">
    <property type="entry name" value="Plant invertase/pectin methylesterase inhibitor"/>
    <property type="match status" value="1"/>
</dbReference>
<comment type="similarity">
    <text evidence="3">In the C-terminal section; belongs to the pectinesterase family.</text>
</comment>
<dbReference type="InterPro" id="IPR012334">
    <property type="entry name" value="Pectin_lyas_fold"/>
</dbReference>
<dbReference type="SMART" id="SM00856">
    <property type="entry name" value="PMEI"/>
    <property type="match status" value="1"/>
</dbReference>
<organism evidence="10">
    <name type="scientific">Cunninghamia lanceolata</name>
    <name type="common">China fir</name>
    <name type="synonym">Pinus lanceolata</name>
    <dbReference type="NCBI Taxonomy" id="28977"/>
    <lineage>
        <taxon>Eukaryota</taxon>
        <taxon>Viridiplantae</taxon>
        <taxon>Streptophyta</taxon>
        <taxon>Embryophyta</taxon>
        <taxon>Tracheophyta</taxon>
        <taxon>Spermatophyta</taxon>
        <taxon>Pinopsida</taxon>
        <taxon>Pinidae</taxon>
        <taxon>Conifers II</taxon>
        <taxon>Cupressales</taxon>
        <taxon>Cupressaceae</taxon>
        <taxon>Cunninghamia</taxon>
    </lineage>
</organism>
<reference evidence="10" key="1">
    <citation type="submission" date="2019-03" db="EMBL/GenBank/DDBJ databases">
        <title>Molecular characterization of PME/PMEI genes and their involvement in root border cells releasing of Chinese fir.</title>
        <authorList>
            <person name="Lu W."/>
        </authorList>
    </citation>
    <scope>NUCLEOTIDE SEQUENCE</scope>
</reference>
<dbReference type="SUPFAM" id="SSF51126">
    <property type="entry name" value="Pectin lyase-like"/>
    <property type="match status" value="1"/>
</dbReference>
<keyword evidence="8" id="KW-1133">Transmembrane helix</keyword>
<protein>
    <recommendedName>
        <fullName evidence="7">Pectinesterase</fullName>
        <ecNumber evidence="7">3.1.1.11</ecNumber>
    </recommendedName>
</protein>
<feature type="domain" description="Pectinesterase inhibitor" evidence="9">
    <location>
        <begin position="61"/>
        <end position="209"/>
    </location>
</feature>
<keyword evidence="7" id="KW-0964">Secreted</keyword>
<dbReference type="Gene3D" id="1.20.140.40">
    <property type="entry name" value="Invertase/pectin methylesterase inhibitor family protein"/>
    <property type="match status" value="1"/>
</dbReference>
<dbReference type="GO" id="GO:0042545">
    <property type="term" value="P:cell wall modification"/>
    <property type="evidence" value="ECO:0007669"/>
    <property type="project" value="UniProtKB-UniRule"/>
</dbReference>
<evidence type="ECO:0000256" key="8">
    <source>
        <dbReference type="SAM" id="Phobius"/>
    </source>
</evidence>
<comment type="similarity">
    <text evidence="2">In the N-terminal section; belongs to the PMEI family.</text>
</comment>
<comment type="catalytic activity">
    <reaction evidence="7">
        <text>[(1-&gt;4)-alpha-D-galacturonosyl methyl ester](n) + n H2O = [(1-&gt;4)-alpha-D-galacturonosyl](n) + n methanol + n H(+)</text>
        <dbReference type="Rhea" id="RHEA:22380"/>
        <dbReference type="Rhea" id="RHEA-COMP:14570"/>
        <dbReference type="Rhea" id="RHEA-COMP:14573"/>
        <dbReference type="ChEBI" id="CHEBI:15377"/>
        <dbReference type="ChEBI" id="CHEBI:15378"/>
        <dbReference type="ChEBI" id="CHEBI:17790"/>
        <dbReference type="ChEBI" id="CHEBI:140522"/>
        <dbReference type="ChEBI" id="CHEBI:140523"/>
        <dbReference type="EC" id="3.1.1.11"/>
    </reaction>
</comment>
<dbReference type="InterPro" id="IPR006501">
    <property type="entry name" value="Pectinesterase_inhib_dom"/>
</dbReference>
<evidence type="ECO:0000256" key="2">
    <source>
        <dbReference type="ARBA" id="ARBA00006027"/>
    </source>
</evidence>
<gene>
    <name evidence="10" type="primary">PME17</name>
</gene>
<dbReference type="Pfam" id="PF04043">
    <property type="entry name" value="PMEI"/>
    <property type="match status" value="1"/>
</dbReference>
<dbReference type="GO" id="GO:0030599">
    <property type="term" value="F:pectinesterase activity"/>
    <property type="evidence" value="ECO:0007669"/>
    <property type="project" value="UniProtKB-UniRule"/>
</dbReference>
<dbReference type="UniPathway" id="UPA00545">
    <property type="reaction ID" value="UER00823"/>
</dbReference>
<dbReference type="InterPro" id="IPR035513">
    <property type="entry name" value="Invertase/methylesterase_inhib"/>
</dbReference>
<evidence type="ECO:0000259" key="9">
    <source>
        <dbReference type="SMART" id="SM00856"/>
    </source>
</evidence>
<dbReference type="GO" id="GO:0045490">
    <property type="term" value="P:pectin catabolic process"/>
    <property type="evidence" value="ECO:0007669"/>
    <property type="project" value="UniProtKB-UniRule"/>
</dbReference>
<dbReference type="EC" id="3.1.1.11" evidence="7"/>
<keyword evidence="5 7" id="KW-0063">Aspartyl esterase</keyword>
<dbReference type="FunFam" id="2.160.20.10:FF:000001">
    <property type="entry name" value="Pectinesterase"/>
    <property type="match status" value="1"/>
</dbReference>
<dbReference type="AlphaFoldDB" id="A0A6G9W427"/>
<dbReference type="EMBL" id="MK585484">
    <property type="protein sequence ID" value="QIR83175.1"/>
    <property type="molecule type" value="mRNA"/>
</dbReference>
<keyword evidence="7" id="KW-0134">Cell wall</keyword>
<evidence type="ECO:0000256" key="4">
    <source>
        <dbReference type="ARBA" id="ARBA00022801"/>
    </source>
</evidence>
<dbReference type="CDD" id="cd15798">
    <property type="entry name" value="PMEI-like_3"/>
    <property type="match status" value="1"/>
</dbReference>
<dbReference type="GO" id="GO:0004857">
    <property type="term" value="F:enzyme inhibitor activity"/>
    <property type="evidence" value="ECO:0007669"/>
    <property type="project" value="InterPro"/>
</dbReference>
<evidence type="ECO:0000256" key="3">
    <source>
        <dbReference type="ARBA" id="ARBA00007786"/>
    </source>
</evidence>
<comment type="pathway">
    <text evidence="1 7">Glycan metabolism; pectin degradation; 2-dehydro-3-deoxy-D-gluconate from pectin: step 1/5.</text>
</comment>
<comment type="function">
    <text evidence="7">Acts in the modification of cell walls via demethylesterification of cell wall pectin.</text>
</comment>
<keyword evidence="4 7" id="KW-0378">Hydrolase</keyword>
<comment type="subcellular location">
    <subcellularLocation>
        <location evidence="7">Secreted</location>
        <location evidence="7">Cell wall</location>
    </subcellularLocation>
</comment>
<accession>A0A6G9W427</accession>
<evidence type="ECO:0000256" key="6">
    <source>
        <dbReference type="PROSITE-ProRule" id="PRU10040"/>
    </source>
</evidence>
<evidence type="ECO:0000313" key="10">
    <source>
        <dbReference type="EMBL" id="QIR83175.1"/>
    </source>
</evidence>
<feature type="active site" evidence="6">
    <location>
        <position position="419"/>
    </location>
</feature>
<name>A0A6G9W427_CUNLA</name>
<dbReference type="InterPro" id="IPR033131">
    <property type="entry name" value="Pectinesterase_Asp_AS"/>
</dbReference>
<dbReference type="NCBIfam" id="TIGR01614">
    <property type="entry name" value="PME_inhib"/>
    <property type="match status" value="1"/>
</dbReference>
<evidence type="ECO:0000256" key="5">
    <source>
        <dbReference type="ARBA" id="ARBA00023085"/>
    </source>
</evidence>
<dbReference type="InterPro" id="IPR011050">
    <property type="entry name" value="Pectin_lyase_fold/virulence"/>
</dbReference>
<dbReference type="Pfam" id="PF01095">
    <property type="entry name" value="Pectinesterase"/>
    <property type="match status" value="1"/>
</dbReference>
<dbReference type="InterPro" id="IPR000070">
    <property type="entry name" value="Pectinesterase_cat"/>
</dbReference>
<evidence type="ECO:0000256" key="7">
    <source>
        <dbReference type="RuleBase" id="RU000589"/>
    </source>
</evidence>
<evidence type="ECO:0000256" key="1">
    <source>
        <dbReference type="ARBA" id="ARBA00005184"/>
    </source>
</evidence>
<dbReference type="PROSITE" id="PS00800">
    <property type="entry name" value="PECTINESTERASE_1"/>
    <property type="match status" value="1"/>
</dbReference>
<keyword evidence="8" id="KW-0472">Membrane</keyword>
<sequence>MKSYVRVDEAIDERKAENSKSRGVLVALASILLLVALVFVAVEASVGSNANDNRHHHPWKTVSKVANSVCSKTRYPQLCVSSMASYPAYQTAKPGDLTNVALQVSIQRAQKARDFALSLQNNVMNERERAAWQDCLELFEDTVDRLNVCSSNGYLNKDSPVWLSAALTNQDTCLNGFSDLNLGASNPIQSFMSTRAVNLSELVSNSLSMYKLSKAPSKTGNNRRLLALKNSEEEDFYSNYGRLNEDGFPEWLSAGDRKLLQSSSPASQANVVVAQDGSGNYRTIAQAISSAPQKSSTRYIIYIKAGTYKENIDISKKITNLMLVGDGKDKTVVTGSKSVQDGVTTFKTATVAVSGNGFIARDMTFENTAGAQKHQAVALRVGSDQSAVYRCSIKGYQDTLYVYSLRQFYREVDIYGTVDFIFGNAAVVIQNSNIIARRPMSNQQNTLTAQGRTDPNENTGISIQNCIVSASSDLQAVKGSIKTFLGRPWKEYSRTVFMQSTLGDLIDPAGWLPWSGNFALKTLYYGEYMNSGAGAGTSKRVNWPGYHVITSATEASKFTVANFISGTSWIPATGVTFTSGLN</sequence>
<dbReference type="PROSITE" id="PS00503">
    <property type="entry name" value="PECTINESTERASE_2"/>
    <property type="match status" value="1"/>
</dbReference>
<proteinExistence type="evidence at transcript level"/>
<keyword evidence="7" id="KW-0961">Cell wall biogenesis/degradation</keyword>
<dbReference type="PANTHER" id="PTHR31707">
    <property type="entry name" value="PECTINESTERASE"/>
    <property type="match status" value="1"/>
</dbReference>
<feature type="transmembrane region" description="Helical" evidence="8">
    <location>
        <begin position="24"/>
        <end position="42"/>
    </location>
</feature>
<dbReference type="InterPro" id="IPR018040">
    <property type="entry name" value="Pectinesterase_Tyr_AS"/>
</dbReference>
<dbReference type="Gene3D" id="2.160.20.10">
    <property type="entry name" value="Single-stranded right-handed beta-helix, Pectin lyase-like"/>
    <property type="match status" value="1"/>
</dbReference>
<keyword evidence="8" id="KW-0812">Transmembrane</keyword>